<evidence type="ECO:0000313" key="2">
    <source>
        <dbReference type="Proteomes" id="UP000703269"/>
    </source>
</evidence>
<comment type="caution">
    <text evidence="1">The sequence shown here is derived from an EMBL/GenBank/DDBJ whole genome shotgun (WGS) entry which is preliminary data.</text>
</comment>
<dbReference type="Proteomes" id="UP000703269">
    <property type="component" value="Unassembled WGS sequence"/>
</dbReference>
<organism evidence="1 2">
    <name type="scientific">Phanerochaete sordida</name>
    <dbReference type="NCBI Taxonomy" id="48140"/>
    <lineage>
        <taxon>Eukaryota</taxon>
        <taxon>Fungi</taxon>
        <taxon>Dikarya</taxon>
        <taxon>Basidiomycota</taxon>
        <taxon>Agaricomycotina</taxon>
        <taxon>Agaricomycetes</taxon>
        <taxon>Polyporales</taxon>
        <taxon>Phanerochaetaceae</taxon>
        <taxon>Phanerochaete</taxon>
    </lineage>
</organism>
<keyword evidence="2" id="KW-1185">Reference proteome</keyword>
<protein>
    <submittedName>
        <fullName evidence="1">Uncharacterized protein</fullName>
    </submittedName>
</protein>
<reference evidence="1 2" key="1">
    <citation type="submission" date="2021-08" db="EMBL/GenBank/DDBJ databases">
        <title>Draft Genome Sequence of Phanerochaete sordida strain YK-624.</title>
        <authorList>
            <person name="Mori T."/>
            <person name="Dohra H."/>
            <person name="Suzuki T."/>
            <person name="Kawagishi H."/>
            <person name="Hirai H."/>
        </authorList>
    </citation>
    <scope>NUCLEOTIDE SEQUENCE [LARGE SCALE GENOMIC DNA]</scope>
    <source>
        <strain evidence="1 2">YK-624</strain>
    </source>
</reference>
<sequence length="193" mass="20946">MHALWAAIVAAKAHHGALPLLHLKASTDSVNIIPLRNLLVQLGAQLRSLHLSVHRSRHERSLDPCAGIRRISVRVDGPNNIAAGTLAPCTALLATLPREAPLEHIAVTITYFGKESLHSCQFAVDASTLDEHLAGRETLRQVDWSLVYAGRGDGDVLKDPSDAIGLFLPHLPQLAERADVKMAWVIRVIPGLE</sequence>
<accession>A0A9P3GM98</accession>
<evidence type="ECO:0000313" key="1">
    <source>
        <dbReference type="EMBL" id="GJE96090.1"/>
    </source>
</evidence>
<gene>
    <name evidence="1" type="ORF">PsYK624_122830</name>
</gene>
<name>A0A9P3GM98_9APHY</name>
<dbReference type="AlphaFoldDB" id="A0A9P3GM98"/>
<dbReference type="EMBL" id="BPQB01000055">
    <property type="protein sequence ID" value="GJE96090.1"/>
    <property type="molecule type" value="Genomic_DNA"/>
</dbReference>
<proteinExistence type="predicted"/>